<dbReference type="SUPFAM" id="SSF49464">
    <property type="entry name" value="Carboxypeptidase regulatory domain-like"/>
    <property type="match status" value="1"/>
</dbReference>
<evidence type="ECO:0000313" key="2">
    <source>
        <dbReference type="Proteomes" id="UP001317001"/>
    </source>
</evidence>
<accession>A0ABY5NQH4</accession>
<dbReference type="EMBL" id="CP102382">
    <property type="protein sequence ID" value="UUV20780.1"/>
    <property type="molecule type" value="Genomic_DNA"/>
</dbReference>
<organism evidence="1 2">
    <name type="scientific">Paenimyroides aestuarii</name>
    <dbReference type="NCBI Taxonomy" id="2968490"/>
    <lineage>
        <taxon>Bacteria</taxon>
        <taxon>Pseudomonadati</taxon>
        <taxon>Bacteroidota</taxon>
        <taxon>Flavobacteriia</taxon>
        <taxon>Flavobacteriales</taxon>
        <taxon>Flavobacteriaceae</taxon>
        <taxon>Paenimyroides</taxon>
    </lineage>
</organism>
<reference evidence="1 2" key="1">
    <citation type="submission" date="2022-08" db="EMBL/GenBank/DDBJ databases">
        <title>Myroides zhujiangensis sp. nov., a novel bacterium isolated from sediment in the Pearl River Estuary.</title>
        <authorList>
            <person name="Cui L."/>
        </authorList>
    </citation>
    <scope>NUCLEOTIDE SEQUENCE [LARGE SCALE GENOMIC DNA]</scope>
    <source>
        <strain evidence="1 2">SCSIO 72103</strain>
    </source>
</reference>
<evidence type="ECO:0000313" key="1">
    <source>
        <dbReference type="EMBL" id="UUV20780.1"/>
    </source>
</evidence>
<dbReference type="Proteomes" id="UP001317001">
    <property type="component" value="Chromosome"/>
</dbReference>
<gene>
    <name evidence="1" type="ORF">NPX36_10680</name>
</gene>
<dbReference type="InterPro" id="IPR008969">
    <property type="entry name" value="CarboxyPept-like_regulatory"/>
</dbReference>
<keyword evidence="2" id="KW-1185">Reference proteome</keyword>
<dbReference type="RefSeq" id="WP_257498687.1">
    <property type="nucleotide sequence ID" value="NZ_CP102382.1"/>
</dbReference>
<sequence>MKATYKLNIENPCKKKSWNEMNISDRSRFCSLCNKSVFDFMNWTDEEIINFLNKSDETICARLSYGQINRIISIKEKSKINKWQKIVASIVIISSTNIYATETNVEIIKHFQQFNSETYKKQIDKPNLIENDTIKNKISGTLIEEDSKNPIPNVIVEIKGTDIKTETDSLGHFHFLLPKDYLRKEIVILVNAEYGFEGQTERTIYKNELPISNLIIEKPGVLIGEIIYYKPKKWWQFWKKR</sequence>
<protein>
    <submittedName>
        <fullName evidence="1">Carboxypeptidase-like regulatory domain-containing protein</fullName>
    </submittedName>
</protein>
<name>A0ABY5NQH4_9FLAO</name>
<proteinExistence type="predicted"/>
<dbReference type="Gene3D" id="2.60.40.1120">
    <property type="entry name" value="Carboxypeptidase-like, regulatory domain"/>
    <property type="match status" value="1"/>
</dbReference>